<evidence type="ECO:0000313" key="4">
    <source>
        <dbReference type="Proteomes" id="UP000015388"/>
    </source>
</evidence>
<keyword evidence="2" id="KW-1133">Transmembrane helix</keyword>
<dbReference type="RefSeq" id="WP_020933846.1">
    <property type="nucleotide sequence ID" value="NC_021915.1"/>
</dbReference>
<keyword evidence="4" id="KW-1185">Reference proteome</keyword>
<dbReference type="PATRIC" id="fig|1224163.3.peg.433"/>
<reference evidence="3 4" key="1">
    <citation type="submission" date="2012-11" db="EMBL/GenBank/DDBJ databases">
        <title>The complete genome sequence of Corynebacterium maris Coryn-1 (=DSM 45190).</title>
        <authorList>
            <person name="Schaffert L."/>
            <person name="Albersmeier A."/>
            <person name="Kalinowski J."/>
            <person name="Ruckert C."/>
        </authorList>
    </citation>
    <scope>NUCLEOTIDE SEQUENCE [LARGE SCALE GENOMIC DNA]</scope>
    <source>
        <strain evidence="4">Coryn-1</strain>
    </source>
</reference>
<evidence type="ECO:0000256" key="1">
    <source>
        <dbReference type="SAM" id="MobiDB-lite"/>
    </source>
</evidence>
<evidence type="ECO:0000256" key="2">
    <source>
        <dbReference type="SAM" id="Phobius"/>
    </source>
</evidence>
<dbReference type="STRING" id="1224163.B841_02140"/>
<dbReference type="KEGG" id="cmd:B841_02140"/>
<protein>
    <submittedName>
        <fullName evidence="3">Uncharacterized protein</fullName>
    </submittedName>
</protein>
<feature type="region of interest" description="Disordered" evidence="1">
    <location>
        <begin position="1"/>
        <end position="20"/>
    </location>
</feature>
<organism evidence="3 4">
    <name type="scientific">Corynebacterium maris DSM 45190</name>
    <dbReference type="NCBI Taxonomy" id="1224163"/>
    <lineage>
        <taxon>Bacteria</taxon>
        <taxon>Bacillati</taxon>
        <taxon>Actinomycetota</taxon>
        <taxon>Actinomycetes</taxon>
        <taxon>Mycobacteriales</taxon>
        <taxon>Corynebacteriaceae</taxon>
        <taxon>Corynebacterium</taxon>
    </lineage>
</organism>
<dbReference type="AlphaFoldDB" id="S5TG59"/>
<name>S5TG59_9CORY</name>
<dbReference type="OrthoDB" id="4426696at2"/>
<gene>
    <name evidence="3" type="ORF">B841_02140</name>
</gene>
<keyword evidence="2" id="KW-0472">Membrane</keyword>
<evidence type="ECO:0000313" key="3">
    <source>
        <dbReference type="EMBL" id="AGS33911.1"/>
    </source>
</evidence>
<dbReference type="EMBL" id="CP003924">
    <property type="protein sequence ID" value="AGS33911.1"/>
    <property type="molecule type" value="Genomic_DNA"/>
</dbReference>
<dbReference type="eggNOG" id="ENOG5031F93">
    <property type="taxonomic scope" value="Bacteria"/>
</dbReference>
<dbReference type="HOGENOM" id="CLU_133685_1_0_11"/>
<sequence length="164" mass="17555">MSSMYGGGYRRDPNDLNRRHDVTLPADGDWPTSLKIGHRLSLAAAVLLLLTGFIMLSGYQGDPNADLDYIDALMSNQRFTGAVNIIAGILIALLAAQLRGGGKISRRWLAGVIALTIFVNVAAFAIQTAGLASIAAVVLLAVAALFLFRPAANLYIRTTWAEKQ</sequence>
<dbReference type="Proteomes" id="UP000015388">
    <property type="component" value="Chromosome"/>
</dbReference>
<feature type="transmembrane region" description="Helical" evidence="2">
    <location>
        <begin position="132"/>
        <end position="148"/>
    </location>
</feature>
<accession>S5TG59</accession>
<feature type="transmembrane region" description="Helical" evidence="2">
    <location>
        <begin position="108"/>
        <end position="126"/>
    </location>
</feature>
<feature type="transmembrane region" description="Helical" evidence="2">
    <location>
        <begin position="79"/>
        <end position="96"/>
    </location>
</feature>
<feature type="transmembrane region" description="Helical" evidence="2">
    <location>
        <begin position="40"/>
        <end position="59"/>
    </location>
</feature>
<proteinExistence type="predicted"/>
<keyword evidence="2" id="KW-0812">Transmembrane</keyword>
<feature type="compositionally biased region" description="Basic and acidic residues" evidence="1">
    <location>
        <begin position="9"/>
        <end position="20"/>
    </location>
</feature>